<evidence type="ECO:0000313" key="6">
    <source>
        <dbReference type="Proteomes" id="UP001162164"/>
    </source>
</evidence>
<keyword evidence="3" id="KW-0521">NADP</keyword>
<name>A0ABQ9J6V9_9CUCU</name>
<protein>
    <recommendedName>
        <fullName evidence="7">L-xylulose reductase</fullName>
    </recommendedName>
</protein>
<comment type="similarity">
    <text evidence="1">Belongs to the short-chain dehydrogenases/reductases (SDR) family.</text>
</comment>
<evidence type="ECO:0000256" key="3">
    <source>
        <dbReference type="ARBA" id="ARBA00022857"/>
    </source>
</evidence>
<dbReference type="Gene3D" id="3.40.50.720">
    <property type="entry name" value="NAD(P)-binding Rossmann-like Domain"/>
    <property type="match status" value="1"/>
</dbReference>
<keyword evidence="4" id="KW-0560">Oxidoreductase</keyword>
<dbReference type="InterPro" id="IPR002347">
    <property type="entry name" value="SDR_fam"/>
</dbReference>
<evidence type="ECO:0000256" key="4">
    <source>
        <dbReference type="ARBA" id="ARBA00023002"/>
    </source>
</evidence>
<keyword evidence="6" id="KW-1185">Reference proteome</keyword>
<dbReference type="SUPFAM" id="SSF51735">
    <property type="entry name" value="NAD(P)-binding Rossmann-fold domains"/>
    <property type="match status" value="1"/>
</dbReference>
<dbReference type="InterPro" id="IPR020904">
    <property type="entry name" value="Sc_DH/Rdtase_CS"/>
</dbReference>
<reference evidence="5" key="1">
    <citation type="journal article" date="2023" name="Insect Mol. Biol.">
        <title>Genome sequencing provides insights into the evolution of gene families encoding plant cell wall-degrading enzymes in longhorned beetles.</title>
        <authorList>
            <person name="Shin N.R."/>
            <person name="Okamura Y."/>
            <person name="Kirsch R."/>
            <person name="Pauchet Y."/>
        </authorList>
    </citation>
    <scope>NUCLEOTIDE SEQUENCE</scope>
    <source>
        <strain evidence="5">MMC_N1</strain>
    </source>
</reference>
<comment type="caution">
    <text evidence="5">The sequence shown here is derived from an EMBL/GenBank/DDBJ whole genome shotgun (WGS) entry which is preliminary data.</text>
</comment>
<evidence type="ECO:0000313" key="5">
    <source>
        <dbReference type="EMBL" id="KAJ8973457.1"/>
    </source>
</evidence>
<comment type="subunit">
    <text evidence="2">Homotetramer.</text>
</comment>
<evidence type="ECO:0008006" key="7">
    <source>
        <dbReference type="Google" id="ProtNLM"/>
    </source>
</evidence>
<gene>
    <name evidence="5" type="ORF">NQ317_013451</name>
</gene>
<dbReference type="PROSITE" id="PS00061">
    <property type="entry name" value="ADH_SHORT"/>
    <property type="match status" value="1"/>
</dbReference>
<evidence type="ECO:0000256" key="1">
    <source>
        <dbReference type="ARBA" id="ARBA00006484"/>
    </source>
</evidence>
<dbReference type="InterPro" id="IPR036291">
    <property type="entry name" value="NAD(P)-bd_dom_sf"/>
</dbReference>
<dbReference type="PRINTS" id="PR00081">
    <property type="entry name" value="GDHRDH"/>
</dbReference>
<dbReference type="PANTHER" id="PTHR44252">
    <property type="entry name" value="D-ERYTHRULOSE REDUCTASE"/>
    <property type="match status" value="1"/>
</dbReference>
<dbReference type="EMBL" id="JAPWTJ010001165">
    <property type="protein sequence ID" value="KAJ8973457.1"/>
    <property type="molecule type" value="Genomic_DNA"/>
</dbReference>
<dbReference type="PANTHER" id="PTHR44252:SF3">
    <property type="entry name" value="D-ERYTHRULOSE REDUCTASE-RELATED"/>
    <property type="match status" value="1"/>
</dbReference>
<dbReference type="PRINTS" id="PR00080">
    <property type="entry name" value="SDRFAMILY"/>
</dbReference>
<sequence length="204" mass="22138">MRGKQQLKNEVPAIEILNVDLCNWKETKEAIKTVYPIDLLVNSAGVGSILPLTDVTEENYDHIFNVNIKALINVTQTVIEDLLNRKSPGSIVNISSQASLAALPNHTLYSATKSAVDGFTRAVALDFGPNKIRINSVNPTVVMTDLGRRFWSDPNLAGPMLAKIPLKRFGEINDVASTVLFLLSDEASMITGVCLPIDGGFLAC</sequence>
<proteinExistence type="inferred from homology"/>
<accession>A0ABQ9J6V9</accession>
<dbReference type="InterPro" id="IPR051737">
    <property type="entry name" value="L-xylulose/Carbonyl_redctase"/>
</dbReference>
<organism evidence="5 6">
    <name type="scientific">Molorchus minor</name>
    <dbReference type="NCBI Taxonomy" id="1323400"/>
    <lineage>
        <taxon>Eukaryota</taxon>
        <taxon>Metazoa</taxon>
        <taxon>Ecdysozoa</taxon>
        <taxon>Arthropoda</taxon>
        <taxon>Hexapoda</taxon>
        <taxon>Insecta</taxon>
        <taxon>Pterygota</taxon>
        <taxon>Neoptera</taxon>
        <taxon>Endopterygota</taxon>
        <taxon>Coleoptera</taxon>
        <taxon>Polyphaga</taxon>
        <taxon>Cucujiformia</taxon>
        <taxon>Chrysomeloidea</taxon>
        <taxon>Cerambycidae</taxon>
        <taxon>Lamiinae</taxon>
        <taxon>Monochamini</taxon>
        <taxon>Molorchus</taxon>
    </lineage>
</organism>
<dbReference type="Proteomes" id="UP001162164">
    <property type="component" value="Unassembled WGS sequence"/>
</dbReference>
<dbReference type="Pfam" id="PF13561">
    <property type="entry name" value="adh_short_C2"/>
    <property type="match status" value="1"/>
</dbReference>
<evidence type="ECO:0000256" key="2">
    <source>
        <dbReference type="ARBA" id="ARBA00011881"/>
    </source>
</evidence>